<dbReference type="InterPro" id="IPR011577">
    <property type="entry name" value="Cyt_b561_bac/Ni-Hgenase"/>
</dbReference>
<evidence type="ECO:0000313" key="15">
    <source>
        <dbReference type="Proteomes" id="UP000658720"/>
    </source>
</evidence>
<dbReference type="PANTHER" id="PTHR30529:SF1">
    <property type="entry name" value="CYTOCHROME B561 HOMOLOG 2"/>
    <property type="match status" value="1"/>
</dbReference>
<evidence type="ECO:0000256" key="5">
    <source>
        <dbReference type="ARBA" id="ARBA00022692"/>
    </source>
</evidence>
<comment type="subcellular location">
    <subcellularLocation>
        <location evidence="1">Cell membrane</location>
        <topology evidence="1">Multi-pass membrane protein</topology>
    </subcellularLocation>
</comment>
<comment type="caution">
    <text evidence="14">The sequence shown here is derived from an EMBL/GenBank/DDBJ whole genome shotgun (WGS) entry which is preliminary data.</text>
</comment>
<organism evidence="14 15">
    <name type="scientific">Synechocystis salina LEGE 00031</name>
    <dbReference type="NCBI Taxonomy" id="1828736"/>
    <lineage>
        <taxon>Bacteria</taxon>
        <taxon>Bacillati</taxon>
        <taxon>Cyanobacteriota</taxon>
        <taxon>Cyanophyceae</taxon>
        <taxon>Synechococcales</taxon>
        <taxon>Merismopediaceae</taxon>
        <taxon>Synechocystis</taxon>
    </lineage>
</organism>
<sequence>MSLLSWLSFFQTPGRLTSAYQHLMALHWSMSWCYFCLFPTGLIMADLSREVPIRSGLYDFHKGLGVFVIGLLLWRILVLLRVWWKKYSRRTPRFSTAWWRKVTLHSLLYLFMLAVPLSGLFFSNSFKSSNVFFLGMTVPDLFSENEARVDLGRSLHFWLSYLFLTVVVLHVFQQRKVVRAIWRRWTEFLTHIRA</sequence>
<evidence type="ECO:0000256" key="2">
    <source>
        <dbReference type="ARBA" id="ARBA00022448"/>
    </source>
</evidence>
<dbReference type="Proteomes" id="UP000658720">
    <property type="component" value="Unassembled WGS sequence"/>
</dbReference>
<evidence type="ECO:0000256" key="4">
    <source>
        <dbReference type="ARBA" id="ARBA00022617"/>
    </source>
</evidence>
<dbReference type="InterPro" id="IPR016174">
    <property type="entry name" value="Di-haem_cyt_TM"/>
</dbReference>
<keyword evidence="8 12" id="KW-1133">Transmembrane helix</keyword>
<dbReference type="EMBL" id="JADEVV010000013">
    <property type="protein sequence ID" value="MBE9253439.1"/>
    <property type="molecule type" value="Genomic_DNA"/>
</dbReference>
<dbReference type="InterPro" id="IPR052168">
    <property type="entry name" value="Cytochrome_b561_oxidase"/>
</dbReference>
<evidence type="ECO:0000256" key="10">
    <source>
        <dbReference type="ARBA" id="ARBA00023136"/>
    </source>
</evidence>
<keyword evidence="7" id="KW-0249">Electron transport</keyword>
<evidence type="ECO:0000256" key="7">
    <source>
        <dbReference type="ARBA" id="ARBA00022982"/>
    </source>
</evidence>
<evidence type="ECO:0000256" key="12">
    <source>
        <dbReference type="SAM" id="Phobius"/>
    </source>
</evidence>
<feature type="transmembrane region" description="Helical" evidence="12">
    <location>
        <begin position="64"/>
        <end position="84"/>
    </location>
</feature>
<dbReference type="Pfam" id="PF01292">
    <property type="entry name" value="Ni_hydr_CYTB"/>
    <property type="match status" value="1"/>
</dbReference>
<keyword evidence="2" id="KW-0813">Transport</keyword>
<evidence type="ECO:0000256" key="11">
    <source>
        <dbReference type="ARBA" id="ARBA00037975"/>
    </source>
</evidence>
<evidence type="ECO:0000259" key="13">
    <source>
        <dbReference type="Pfam" id="PF01292"/>
    </source>
</evidence>
<feature type="transmembrane region" description="Helical" evidence="12">
    <location>
        <begin position="104"/>
        <end position="122"/>
    </location>
</feature>
<proteinExistence type="inferred from homology"/>
<evidence type="ECO:0000313" key="14">
    <source>
        <dbReference type="EMBL" id="MBE9253439.1"/>
    </source>
</evidence>
<evidence type="ECO:0000256" key="8">
    <source>
        <dbReference type="ARBA" id="ARBA00022989"/>
    </source>
</evidence>
<keyword evidence="6" id="KW-0479">Metal-binding</keyword>
<evidence type="ECO:0000256" key="1">
    <source>
        <dbReference type="ARBA" id="ARBA00004651"/>
    </source>
</evidence>
<keyword evidence="3" id="KW-1003">Cell membrane</keyword>
<feature type="transmembrane region" description="Helical" evidence="12">
    <location>
        <begin position="155"/>
        <end position="172"/>
    </location>
</feature>
<dbReference type="SUPFAM" id="SSF81342">
    <property type="entry name" value="Transmembrane di-heme cytochromes"/>
    <property type="match status" value="1"/>
</dbReference>
<dbReference type="RefSeq" id="WP_194019285.1">
    <property type="nucleotide sequence ID" value="NZ_JADEVV010000013.1"/>
</dbReference>
<dbReference type="PANTHER" id="PTHR30529">
    <property type="entry name" value="CYTOCHROME B561"/>
    <property type="match status" value="1"/>
</dbReference>
<protein>
    <submittedName>
        <fullName evidence="14">Cytochrome b</fullName>
    </submittedName>
</protein>
<feature type="transmembrane region" description="Helical" evidence="12">
    <location>
        <begin position="25"/>
        <end position="44"/>
    </location>
</feature>
<evidence type="ECO:0000256" key="3">
    <source>
        <dbReference type="ARBA" id="ARBA00022475"/>
    </source>
</evidence>
<gene>
    <name evidence="14" type="ORF">IQ217_06095</name>
</gene>
<keyword evidence="9" id="KW-0408">Iron</keyword>
<feature type="domain" description="Cytochrome b561 bacterial/Ni-hydrogenase" evidence="13">
    <location>
        <begin position="24"/>
        <end position="172"/>
    </location>
</feature>
<evidence type="ECO:0000256" key="9">
    <source>
        <dbReference type="ARBA" id="ARBA00023004"/>
    </source>
</evidence>
<keyword evidence="4" id="KW-0349">Heme</keyword>
<keyword evidence="5 12" id="KW-0812">Transmembrane</keyword>
<keyword evidence="15" id="KW-1185">Reference proteome</keyword>
<keyword evidence="10 12" id="KW-0472">Membrane</keyword>
<accession>A0ABR9VQ09</accession>
<reference evidence="14 15" key="1">
    <citation type="submission" date="2020-10" db="EMBL/GenBank/DDBJ databases">
        <authorList>
            <person name="Castelo-Branco R."/>
            <person name="Eusebio N."/>
            <person name="Adriana R."/>
            <person name="Vieira A."/>
            <person name="Brugerolle De Fraissinette N."/>
            <person name="Rezende De Castro R."/>
            <person name="Schneider M.P."/>
            <person name="Vasconcelos V."/>
            <person name="Leao P.N."/>
        </authorList>
    </citation>
    <scope>NUCLEOTIDE SEQUENCE [LARGE SCALE GENOMIC DNA]</scope>
    <source>
        <strain evidence="14 15">LEGE 00031</strain>
    </source>
</reference>
<comment type="similarity">
    <text evidence="11">Belongs to the cytochrome b561 family.</text>
</comment>
<name>A0ABR9VQ09_9SYNC</name>
<evidence type="ECO:0000256" key="6">
    <source>
        <dbReference type="ARBA" id="ARBA00022723"/>
    </source>
</evidence>